<dbReference type="EMBL" id="AP024485">
    <property type="protein sequence ID" value="BCS88115.1"/>
    <property type="molecule type" value="Genomic_DNA"/>
</dbReference>
<accession>A0ABN6ESD5</accession>
<dbReference type="Proteomes" id="UP001053296">
    <property type="component" value="Chromosome"/>
</dbReference>
<name>A0ABN6ESD5_9BACT</name>
<dbReference type="RefSeq" id="WP_229597035.1">
    <property type="nucleotide sequence ID" value="NZ_AP024485.1"/>
</dbReference>
<reference evidence="1" key="1">
    <citation type="journal article" date="2022" name="Arch. Microbiol.">
        <title>Pseudodesulfovibrio sediminis sp. nov., a mesophilic and neutrophilic sulfate-reducing bacterium isolated from sediment of a brackish lake.</title>
        <authorList>
            <person name="Takahashi A."/>
            <person name="Kojima H."/>
            <person name="Watanabe M."/>
            <person name="Fukui M."/>
        </authorList>
    </citation>
    <scope>NUCLEOTIDE SEQUENCE</scope>
    <source>
        <strain evidence="1">SF6</strain>
    </source>
</reference>
<organism evidence="1 2">
    <name type="scientific">Pseudodesulfovibrio sediminis</name>
    <dbReference type="NCBI Taxonomy" id="2810563"/>
    <lineage>
        <taxon>Bacteria</taxon>
        <taxon>Pseudomonadati</taxon>
        <taxon>Thermodesulfobacteriota</taxon>
        <taxon>Desulfovibrionia</taxon>
        <taxon>Desulfovibrionales</taxon>
        <taxon>Desulfovibrionaceae</taxon>
    </lineage>
</organism>
<gene>
    <name evidence="1" type="ORF">PSDVSF_13570</name>
</gene>
<sequence>MRKSNSLNYGVNRATLSGNKPKQYRISQNARHFAKVLRQTGMGARKWTRVTKKHFQRPSKII</sequence>
<evidence type="ECO:0000313" key="2">
    <source>
        <dbReference type="Proteomes" id="UP001053296"/>
    </source>
</evidence>
<evidence type="ECO:0000313" key="1">
    <source>
        <dbReference type="EMBL" id="BCS88115.1"/>
    </source>
</evidence>
<keyword evidence="2" id="KW-1185">Reference proteome</keyword>
<proteinExistence type="predicted"/>
<protein>
    <submittedName>
        <fullName evidence="1">Uncharacterized protein</fullName>
    </submittedName>
</protein>